<dbReference type="Gene3D" id="3.30.565.10">
    <property type="entry name" value="Histidine kinase-like ATPase, C-terminal domain"/>
    <property type="match status" value="1"/>
</dbReference>
<gene>
    <name evidence="13" type="ORF">ATL40_0733</name>
</gene>
<keyword evidence="3" id="KW-0597">Phosphoprotein</keyword>
<dbReference type="InterPro" id="IPR011712">
    <property type="entry name" value="Sig_transdc_His_kin_sub3_dim/P"/>
</dbReference>
<dbReference type="InterPro" id="IPR050482">
    <property type="entry name" value="Sensor_HK_TwoCompSys"/>
</dbReference>
<dbReference type="PANTHER" id="PTHR24421:SF10">
    <property type="entry name" value="NITRATE_NITRITE SENSOR PROTEIN NARQ"/>
    <property type="match status" value="1"/>
</dbReference>
<dbReference type="InterPro" id="IPR036890">
    <property type="entry name" value="HATPase_C_sf"/>
</dbReference>
<feature type="transmembrane region" description="Helical" evidence="11">
    <location>
        <begin position="29"/>
        <end position="47"/>
    </location>
</feature>
<keyword evidence="8" id="KW-0902">Two-component regulatory system</keyword>
<feature type="domain" description="Histidine kinase/HSP90-like ATPase" evidence="12">
    <location>
        <begin position="326"/>
        <end position="443"/>
    </location>
</feature>
<dbReference type="SUPFAM" id="SSF55874">
    <property type="entry name" value="ATPase domain of HSP90 chaperone/DNA topoisomerase II/histidine kinase"/>
    <property type="match status" value="1"/>
</dbReference>
<keyword evidence="4" id="KW-0808">Transferase</keyword>
<dbReference type="CDD" id="cd16917">
    <property type="entry name" value="HATPase_UhpB-NarQ-NarX-like"/>
    <property type="match status" value="1"/>
</dbReference>
<dbReference type="Pfam" id="PF07730">
    <property type="entry name" value="HisKA_3"/>
    <property type="match status" value="1"/>
</dbReference>
<feature type="region of interest" description="Disordered" evidence="10">
    <location>
        <begin position="374"/>
        <end position="400"/>
    </location>
</feature>
<evidence type="ECO:0000256" key="8">
    <source>
        <dbReference type="ARBA" id="ARBA00023012"/>
    </source>
</evidence>
<organism evidence="13 14">
    <name type="scientific">Serinibacter salmoneus</name>
    <dbReference type="NCBI Taxonomy" id="556530"/>
    <lineage>
        <taxon>Bacteria</taxon>
        <taxon>Bacillati</taxon>
        <taxon>Actinomycetota</taxon>
        <taxon>Actinomycetes</taxon>
        <taxon>Micrococcales</taxon>
        <taxon>Beutenbergiaceae</taxon>
        <taxon>Serinibacter</taxon>
    </lineage>
</organism>
<comment type="caution">
    <text evidence="13">The sequence shown here is derived from an EMBL/GenBank/DDBJ whole genome shotgun (WGS) entry which is preliminary data.</text>
</comment>
<keyword evidence="6 13" id="KW-0418">Kinase</keyword>
<dbReference type="Pfam" id="PF02518">
    <property type="entry name" value="HATPase_c"/>
    <property type="match status" value="1"/>
</dbReference>
<feature type="transmembrane region" description="Helical" evidence="11">
    <location>
        <begin position="53"/>
        <end position="72"/>
    </location>
</feature>
<dbReference type="GO" id="GO:0000155">
    <property type="term" value="F:phosphorelay sensor kinase activity"/>
    <property type="evidence" value="ECO:0007669"/>
    <property type="project" value="InterPro"/>
</dbReference>
<dbReference type="EMBL" id="PDJD01000001">
    <property type="protein sequence ID" value="PFG19176.1"/>
    <property type="molecule type" value="Genomic_DNA"/>
</dbReference>
<evidence type="ECO:0000313" key="13">
    <source>
        <dbReference type="EMBL" id="PFG19176.1"/>
    </source>
</evidence>
<evidence type="ECO:0000259" key="12">
    <source>
        <dbReference type="SMART" id="SM00387"/>
    </source>
</evidence>
<keyword evidence="11" id="KW-0812">Transmembrane</keyword>
<dbReference type="AlphaFoldDB" id="A0A2A9CYG4"/>
<dbReference type="Gene3D" id="1.20.5.1930">
    <property type="match status" value="1"/>
</dbReference>
<dbReference type="PANTHER" id="PTHR24421">
    <property type="entry name" value="NITRATE/NITRITE SENSOR PROTEIN NARX-RELATED"/>
    <property type="match status" value="1"/>
</dbReference>
<keyword evidence="14" id="KW-1185">Reference proteome</keyword>
<name>A0A2A9CYG4_9MICO</name>
<keyword evidence="5" id="KW-0547">Nucleotide-binding</keyword>
<evidence type="ECO:0000256" key="10">
    <source>
        <dbReference type="SAM" id="MobiDB-lite"/>
    </source>
</evidence>
<protein>
    <recommendedName>
        <fullName evidence="2">histidine kinase</fullName>
        <ecNumber evidence="2">2.7.13.3</ecNumber>
    </recommendedName>
</protein>
<sequence length="468" mass="48803">MAPPVPEAESATTPGVQWDSWVSRHSTMLDLWTGVAAFVVLGLPTILPPSPQTVAQSLGFLLAGVGLPAAISVRHRWPIASAVAVNAIALAHVVLGVPLTPADLLIYLSVYSTTVHAPLWARRVSLAAALLGSLILAAPEIGLFARESWDPVSGVFVAVGTATPALFAWALGLLRRSTRQRWESLAERARRLERERDQQAQIAAAAERARIAREMHDVVAHSLSIVIAQADGGRYAARTSPQAAEAALGTIAETGREALADMRRILGVLRTSSEASPGADGPAPAQPPLAPQPTGEEITALVESVRATGRRVDLVITGQERRLPDALGLAAYRVCQESLTNVLKHAGPGARARLDLAWYPSALVVRVDDDGVGVAAPTPGTPGTTGAPTTTGGDADTDTDPIGSPGHGLVGMRERVALFGGEVWTGARPGGGFRVQASFPLHGAPLINRATPATPVMTEPGTTPRSTP</sequence>
<evidence type="ECO:0000256" key="4">
    <source>
        <dbReference type="ARBA" id="ARBA00022679"/>
    </source>
</evidence>
<dbReference type="GO" id="GO:0005524">
    <property type="term" value="F:ATP binding"/>
    <property type="evidence" value="ECO:0007669"/>
    <property type="project" value="UniProtKB-KW"/>
</dbReference>
<evidence type="ECO:0000313" key="14">
    <source>
        <dbReference type="Proteomes" id="UP000224915"/>
    </source>
</evidence>
<dbReference type="Proteomes" id="UP000224915">
    <property type="component" value="Unassembled WGS sequence"/>
</dbReference>
<keyword evidence="9" id="KW-0175">Coiled coil</keyword>
<proteinExistence type="predicted"/>
<keyword evidence="11" id="KW-1133">Transmembrane helix</keyword>
<dbReference type="SMART" id="SM00387">
    <property type="entry name" value="HATPase_c"/>
    <property type="match status" value="1"/>
</dbReference>
<feature type="compositionally biased region" description="Low complexity" evidence="10">
    <location>
        <begin position="374"/>
        <end position="394"/>
    </location>
</feature>
<accession>A0A2A9CYG4</accession>
<feature type="coiled-coil region" evidence="9">
    <location>
        <begin position="175"/>
        <end position="209"/>
    </location>
</feature>
<dbReference type="InterPro" id="IPR003594">
    <property type="entry name" value="HATPase_dom"/>
</dbReference>
<evidence type="ECO:0000256" key="7">
    <source>
        <dbReference type="ARBA" id="ARBA00022840"/>
    </source>
</evidence>
<dbReference type="GO" id="GO:0046983">
    <property type="term" value="F:protein dimerization activity"/>
    <property type="evidence" value="ECO:0007669"/>
    <property type="project" value="InterPro"/>
</dbReference>
<reference evidence="13 14" key="1">
    <citation type="submission" date="2017-10" db="EMBL/GenBank/DDBJ databases">
        <title>Sequencing the genomes of 1000 actinobacteria strains.</title>
        <authorList>
            <person name="Klenk H.-P."/>
        </authorList>
    </citation>
    <scope>NUCLEOTIDE SEQUENCE [LARGE SCALE GENOMIC DNA]</scope>
    <source>
        <strain evidence="13 14">DSM 21801</strain>
    </source>
</reference>
<evidence type="ECO:0000256" key="1">
    <source>
        <dbReference type="ARBA" id="ARBA00000085"/>
    </source>
</evidence>
<feature type="region of interest" description="Disordered" evidence="10">
    <location>
        <begin position="272"/>
        <end position="293"/>
    </location>
</feature>
<evidence type="ECO:0000256" key="11">
    <source>
        <dbReference type="SAM" id="Phobius"/>
    </source>
</evidence>
<keyword evidence="11" id="KW-0472">Membrane</keyword>
<evidence type="ECO:0000256" key="3">
    <source>
        <dbReference type="ARBA" id="ARBA00022553"/>
    </source>
</evidence>
<dbReference type="InterPro" id="IPR055558">
    <property type="entry name" value="DUF7134"/>
</dbReference>
<evidence type="ECO:0000256" key="5">
    <source>
        <dbReference type="ARBA" id="ARBA00022741"/>
    </source>
</evidence>
<evidence type="ECO:0000256" key="2">
    <source>
        <dbReference type="ARBA" id="ARBA00012438"/>
    </source>
</evidence>
<dbReference type="EC" id="2.7.13.3" evidence="2"/>
<dbReference type="Pfam" id="PF23539">
    <property type="entry name" value="DUF7134"/>
    <property type="match status" value="1"/>
</dbReference>
<dbReference type="GO" id="GO:0016020">
    <property type="term" value="C:membrane"/>
    <property type="evidence" value="ECO:0007669"/>
    <property type="project" value="InterPro"/>
</dbReference>
<feature type="transmembrane region" description="Helical" evidence="11">
    <location>
        <begin position="151"/>
        <end position="174"/>
    </location>
</feature>
<evidence type="ECO:0000256" key="6">
    <source>
        <dbReference type="ARBA" id="ARBA00022777"/>
    </source>
</evidence>
<feature type="transmembrane region" description="Helical" evidence="11">
    <location>
        <begin position="126"/>
        <end position="145"/>
    </location>
</feature>
<comment type="catalytic activity">
    <reaction evidence="1">
        <text>ATP + protein L-histidine = ADP + protein N-phospho-L-histidine.</text>
        <dbReference type="EC" id="2.7.13.3"/>
    </reaction>
</comment>
<evidence type="ECO:0000256" key="9">
    <source>
        <dbReference type="SAM" id="Coils"/>
    </source>
</evidence>
<keyword evidence="7" id="KW-0067">ATP-binding</keyword>